<protein>
    <submittedName>
        <fullName evidence="1">Multidrug resistance-associated abc transporter</fullName>
    </submittedName>
</protein>
<comment type="caution">
    <text evidence="1">The sequence shown here is derived from an EMBL/GenBank/DDBJ whole genome shotgun (WGS) entry which is preliminary data.</text>
</comment>
<name>A0A8H3ZQ68_9PEZI</name>
<accession>A0A8H3ZQ68</accession>
<organism evidence="1 2">
    <name type="scientific">Colletotrichum asianum</name>
    <dbReference type="NCBI Taxonomy" id="702518"/>
    <lineage>
        <taxon>Eukaryota</taxon>
        <taxon>Fungi</taxon>
        <taxon>Dikarya</taxon>
        <taxon>Ascomycota</taxon>
        <taxon>Pezizomycotina</taxon>
        <taxon>Sordariomycetes</taxon>
        <taxon>Hypocreomycetidae</taxon>
        <taxon>Glomerellales</taxon>
        <taxon>Glomerellaceae</taxon>
        <taxon>Colletotrichum</taxon>
        <taxon>Colletotrichum gloeosporioides species complex</taxon>
    </lineage>
</organism>
<dbReference type="EMBL" id="WOWK01000064">
    <property type="protein sequence ID" value="KAF0322076.1"/>
    <property type="molecule type" value="Genomic_DNA"/>
</dbReference>
<dbReference type="Proteomes" id="UP000434172">
    <property type="component" value="Unassembled WGS sequence"/>
</dbReference>
<reference evidence="1 2" key="1">
    <citation type="submission" date="2019-12" db="EMBL/GenBank/DDBJ databases">
        <title>A genome sequence resource for the geographically widespread anthracnose pathogen Colletotrichum asianum.</title>
        <authorList>
            <person name="Meng Y."/>
        </authorList>
    </citation>
    <scope>NUCLEOTIDE SEQUENCE [LARGE SCALE GENOMIC DNA]</scope>
    <source>
        <strain evidence="1 2">ICMP 18580</strain>
    </source>
</reference>
<proteinExistence type="predicted"/>
<gene>
    <name evidence="1" type="ORF">GQ607_010579</name>
</gene>
<evidence type="ECO:0000313" key="1">
    <source>
        <dbReference type="EMBL" id="KAF0322076.1"/>
    </source>
</evidence>
<sequence>MVSLPGASTEGTAIGTAVVPIFNIDQFEWVNDTKSLPENIFKAVKSTQSGFLNISEVGSPLEQQIPGTSAL</sequence>
<dbReference type="AlphaFoldDB" id="A0A8H3ZQ68"/>
<keyword evidence="2" id="KW-1185">Reference proteome</keyword>
<evidence type="ECO:0000313" key="2">
    <source>
        <dbReference type="Proteomes" id="UP000434172"/>
    </source>
</evidence>